<sequence>MPDIHHDPEAQIARMRRREFTVFHVDYPFHGLPRNIADFIPLPVVQSAARTSSEVKKPLPGQAPMSTSTAINASLQPSASGSRNPGAVSTPTNPGPESNTKTTRVRPKSPAPDVLHPPFDFEYPVLMVLAKRTQESEVQYLICWDDSKIPKRQIAYRDDGTMYVPISGLECIVEGCEEVWVDGYDEDICKVQWRNTWQPVHMLKNAQDAIAEFETHYRGKARSRTPEKEVRTSIENATPTEDTRSLHPRSAPLPCLKWKPTPGTDYRLEFRSAIRVTEGERSKALQNFPEENDRRPLLFKRNWIEAGHEVDANRPERKRAIFAQISGVRQSRPCSCCEADQRPFSKCVVARGICKEACASCVFMRKAQKCNFHLESQNERWHPELAHPKDKVHASSPRRESSAMATSVGPEARSSVGREATQFSTPATEHTPTSPSMSPWVHKRRSSAELGMPYTPPAHRLLTSNDRRDEQSSSPSTSPVSLSTVQSNLPASSPRHRKRSASDSSASPSFQAGGADGSNDSVPRSLKRQRKAVESCSAHQVPDVKPVIDPYSSELWNDPDFRHADCGNDFTIQCTEKSIGIRRCPRHADPSRCKGRVFSDKRFTKKEATAVQVRYILSQPMPCRFVQFFEDAWRSRKSLDTSDGSKELFLAEFHTAQLNQAVSQYCPRRPSLPEDAVVIDLESELE</sequence>
<protein>
    <submittedName>
        <fullName evidence="1">Uncharacterized protein</fullName>
    </submittedName>
</protein>
<gene>
    <name evidence="1" type="ORF">LTR37_001500</name>
</gene>
<proteinExistence type="predicted"/>
<evidence type="ECO:0000313" key="2">
    <source>
        <dbReference type="Proteomes" id="UP001281147"/>
    </source>
</evidence>
<accession>A0ACC3NWT9</accession>
<evidence type="ECO:0000313" key="1">
    <source>
        <dbReference type="EMBL" id="KAK3723619.1"/>
    </source>
</evidence>
<reference evidence="1" key="1">
    <citation type="submission" date="2023-07" db="EMBL/GenBank/DDBJ databases">
        <title>Black Yeasts Isolated from many extreme environments.</title>
        <authorList>
            <person name="Coleine C."/>
            <person name="Stajich J.E."/>
            <person name="Selbmann L."/>
        </authorList>
    </citation>
    <scope>NUCLEOTIDE SEQUENCE</scope>
    <source>
        <strain evidence="1">CCFEE 5714</strain>
    </source>
</reference>
<dbReference type="Proteomes" id="UP001281147">
    <property type="component" value="Unassembled WGS sequence"/>
</dbReference>
<keyword evidence="2" id="KW-1185">Reference proteome</keyword>
<name>A0ACC3NWT9_9PEZI</name>
<organism evidence="1 2">
    <name type="scientific">Vermiconidia calcicola</name>
    <dbReference type="NCBI Taxonomy" id="1690605"/>
    <lineage>
        <taxon>Eukaryota</taxon>
        <taxon>Fungi</taxon>
        <taxon>Dikarya</taxon>
        <taxon>Ascomycota</taxon>
        <taxon>Pezizomycotina</taxon>
        <taxon>Dothideomycetes</taxon>
        <taxon>Dothideomycetidae</taxon>
        <taxon>Mycosphaerellales</taxon>
        <taxon>Extremaceae</taxon>
        <taxon>Vermiconidia</taxon>
    </lineage>
</organism>
<dbReference type="EMBL" id="JAUTXU010000008">
    <property type="protein sequence ID" value="KAK3723619.1"/>
    <property type="molecule type" value="Genomic_DNA"/>
</dbReference>
<comment type="caution">
    <text evidence="1">The sequence shown here is derived from an EMBL/GenBank/DDBJ whole genome shotgun (WGS) entry which is preliminary data.</text>
</comment>